<evidence type="ECO:0000256" key="2">
    <source>
        <dbReference type="PIRNR" id="PIRNR036893"/>
    </source>
</evidence>
<dbReference type="GO" id="GO:0008289">
    <property type="term" value="F:lipid binding"/>
    <property type="evidence" value="ECO:0007669"/>
    <property type="project" value="UniProtKB-UniRule"/>
</dbReference>
<feature type="chain" id="PRO_5013436625" description="Outer membrane lipoprotein Blc" evidence="2">
    <location>
        <begin position="26"/>
        <end position="195"/>
    </location>
</feature>
<keyword evidence="2" id="KW-0732">Signal</keyword>
<keyword evidence="5" id="KW-1185">Reference proteome</keyword>
<dbReference type="GO" id="GO:0009279">
    <property type="term" value="C:cell outer membrane"/>
    <property type="evidence" value="ECO:0007669"/>
    <property type="project" value="UniProtKB-SubCell"/>
</dbReference>
<dbReference type="RefSeq" id="WP_243391950.1">
    <property type="nucleotide sequence ID" value="NZ_OANS01000004.1"/>
</dbReference>
<dbReference type="GO" id="GO:0006950">
    <property type="term" value="P:response to stress"/>
    <property type="evidence" value="ECO:0007669"/>
    <property type="project" value="UniProtKB-ARBA"/>
</dbReference>
<dbReference type="Pfam" id="PF08212">
    <property type="entry name" value="Lipocalin_2"/>
    <property type="match status" value="1"/>
</dbReference>
<dbReference type="PANTHER" id="PTHR10612:SF34">
    <property type="entry name" value="APOLIPOPROTEIN D"/>
    <property type="match status" value="1"/>
</dbReference>
<keyword evidence="2" id="KW-0998">Cell outer membrane</keyword>
<dbReference type="InterPro" id="IPR002446">
    <property type="entry name" value="Lipocalin_bac"/>
</dbReference>
<gene>
    <name evidence="4" type="ORF">SAMN06295945_1515</name>
</gene>
<dbReference type="InterPro" id="IPR000566">
    <property type="entry name" value="Lipocln_cytosolic_FA-bd_dom"/>
</dbReference>
<reference evidence="5" key="1">
    <citation type="submission" date="2017-08" db="EMBL/GenBank/DDBJ databases">
        <authorList>
            <person name="Varghese N."/>
            <person name="Submissions S."/>
        </authorList>
    </citation>
    <scope>NUCLEOTIDE SEQUENCE [LARGE SCALE GENOMIC DNA]</scope>
    <source>
        <strain evidence="5">AP-Melu-1000-B4</strain>
    </source>
</reference>
<dbReference type="PRINTS" id="PR01171">
    <property type="entry name" value="BCTLIPOCALIN"/>
</dbReference>
<keyword evidence="2" id="KW-0446">Lipid-binding</keyword>
<dbReference type="PIRSF" id="PIRSF036893">
    <property type="entry name" value="Lipocalin_ApoD"/>
    <property type="match status" value="1"/>
</dbReference>
<evidence type="ECO:0000313" key="4">
    <source>
        <dbReference type="EMBL" id="SNX29150.1"/>
    </source>
</evidence>
<evidence type="ECO:0000259" key="3">
    <source>
        <dbReference type="Pfam" id="PF08212"/>
    </source>
</evidence>
<comment type="subcellular location">
    <subcellularLocation>
        <location evidence="2">Cell outer membrane</location>
    </subcellularLocation>
</comment>
<comment type="subunit">
    <text evidence="2">Homodimer.</text>
</comment>
<dbReference type="PANTHER" id="PTHR10612">
    <property type="entry name" value="APOLIPOPROTEIN D"/>
    <property type="match status" value="1"/>
</dbReference>
<dbReference type="InterPro" id="IPR047202">
    <property type="entry name" value="Lipocalin_Blc-like_dom"/>
</dbReference>
<sequence>MKPQHFPRLLLIASLMVLTFSSGHAQTQELAPVQTIAALDVPRYQGTWYEIAKFPNWFQKKCVANTKAVYSLKPDSTIQVLNSCTLENKQVSTAEGNARQIGAADSPKLKVRFAPAWLSFLPFVWGDYWVIDLDPSYQVAAVSDPQREYLWVLSRTPQLDQKVYEALLIRLKQQQFDIQKLELTSQSADTKRQAN</sequence>
<dbReference type="CDD" id="cd19438">
    <property type="entry name" value="lipocalin_Blc-like"/>
    <property type="match status" value="1"/>
</dbReference>
<comment type="similarity">
    <text evidence="1 2">Belongs to the calycin superfamily. Lipocalin family.</text>
</comment>
<accession>A0A240E2Q1</accession>
<dbReference type="Proteomes" id="UP000218069">
    <property type="component" value="Unassembled WGS sequence"/>
</dbReference>
<proteinExistence type="inferred from homology"/>
<feature type="signal peptide" evidence="2">
    <location>
        <begin position="1"/>
        <end position="25"/>
    </location>
</feature>
<comment type="function">
    <text evidence="2">Involved in the storage or transport of lipids necessary for membrane maintenance under stressful conditions. Displays a binding preference for lysophospholipids.</text>
</comment>
<keyword evidence="2" id="KW-0472">Membrane</keyword>
<dbReference type="InterPro" id="IPR012674">
    <property type="entry name" value="Calycin"/>
</dbReference>
<feature type="domain" description="Lipocalin/cytosolic fatty-acid binding" evidence="3">
    <location>
        <begin position="39"/>
        <end position="186"/>
    </location>
</feature>
<organism evidence="4 5">
    <name type="scientific">Polynucleobacter meluiroseus</name>
    <dbReference type="NCBI Taxonomy" id="1938814"/>
    <lineage>
        <taxon>Bacteria</taxon>
        <taxon>Pseudomonadati</taxon>
        <taxon>Pseudomonadota</taxon>
        <taxon>Betaproteobacteria</taxon>
        <taxon>Burkholderiales</taxon>
        <taxon>Burkholderiaceae</taxon>
        <taxon>Polynucleobacter</taxon>
    </lineage>
</organism>
<dbReference type="Gene3D" id="2.40.128.20">
    <property type="match status" value="1"/>
</dbReference>
<evidence type="ECO:0000256" key="1">
    <source>
        <dbReference type="ARBA" id="ARBA00006889"/>
    </source>
</evidence>
<evidence type="ECO:0000313" key="5">
    <source>
        <dbReference type="Proteomes" id="UP000218069"/>
    </source>
</evidence>
<dbReference type="InterPro" id="IPR022271">
    <property type="entry name" value="Lipocalin_ApoD"/>
</dbReference>
<dbReference type="AlphaFoldDB" id="A0A240E2Q1"/>
<name>A0A240E2Q1_9BURK</name>
<dbReference type="SUPFAM" id="SSF50814">
    <property type="entry name" value="Lipocalins"/>
    <property type="match status" value="1"/>
</dbReference>
<dbReference type="EMBL" id="OANS01000004">
    <property type="protein sequence ID" value="SNX29150.1"/>
    <property type="molecule type" value="Genomic_DNA"/>
</dbReference>
<keyword evidence="2 4" id="KW-0449">Lipoprotein</keyword>
<protein>
    <recommendedName>
        <fullName evidence="2">Outer membrane lipoprotein Blc</fullName>
    </recommendedName>
</protein>